<evidence type="ECO:0000313" key="3">
    <source>
        <dbReference type="EMBL" id="GMI03578.1"/>
    </source>
</evidence>
<dbReference type="PANTHER" id="PTHR43968:SF6">
    <property type="entry name" value="GLUTATHIONE S-TRANSFERASE OMEGA"/>
    <property type="match status" value="1"/>
</dbReference>
<gene>
    <name evidence="3" type="ORF">TrVE_jg12049</name>
</gene>
<dbReference type="PROSITE" id="PS50404">
    <property type="entry name" value="GST_NTER"/>
    <property type="match status" value="1"/>
</dbReference>
<dbReference type="InterPro" id="IPR050983">
    <property type="entry name" value="GST_Omega/HSP26"/>
</dbReference>
<proteinExistence type="predicted"/>
<name>A0A9W7F6Y9_9STRA</name>
<dbReference type="GO" id="GO:0005737">
    <property type="term" value="C:cytoplasm"/>
    <property type="evidence" value="ECO:0007669"/>
    <property type="project" value="TreeGrafter"/>
</dbReference>
<dbReference type="SUPFAM" id="SSF52833">
    <property type="entry name" value="Thioredoxin-like"/>
    <property type="match status" value="1"/>
</dbReference>
<dbReference type="Gene3D" id="1.20.1050.10">
    <property type="match status" value="1"/>
</dbReference>
<dbReference type="InterPro" id="IPR036249">
    <property type="entry name" value="Thioredoxin-like_sf"/>
</dbReference>
<dbReference type="InterPro" id="IPR040079">
    <property type="entry name" value="Glutathione_S-Trfase"/>
</dbReference>
<dbReference type="PANTHER" id="PTHR43968">
    <property type="match status" value="1"/>
</dbReference>
<dbReference type="Proteomes" id="UP001165160">
    <property type="component" value="Unassembled WGS sequence"/>
</dbReference>
<dbReference type="EMBL" id="BRXX01000303">
    <property type="protein sequence ID" value="GMI03578.1"/>
    <property type="molecule type" value="Genomic_DNA"/>
</dbReference>
<evidence type="ECO:0000313" key="4">
    <source>
        <dbReference type="Proteomes" id="UP001165160"/>
    </source>
</evidence>
<evidence type="ECO:0000259" key="2">
    <source>
        <dbReference type="PROSITE" id="PS50405"/>
    </source>
</evidence>
<accession>A0A9W7F6Y9</accession>
<dbReference type="InterPro" id="IPR036282">
    <property type="entry name" value="Glutathione-S-Trfase_C_sf"/>
</dbReference>
<dbReference type="Pfam" id="PF13409">
    <property type="entry name" value="GST_N_2"/>
    <property type="match status" value="1"/>
</dbReference>
<reference evidence="4" key="1">
    <citation type="journal article" date="2023" name="Commun. Biol.">
        <title>Genome analysis of Parmales, the sister group of diatoms, reveals the evolutionary specialization of diatoms from phago-mixotrophs to photoautotrophs.</title>
        <authorList>
            <person name="Ban H."/>
            <person name="Sato S."/>
            <person name="Yoshikawa S."/>
            <person name="Yamada K."/>
            <person name="Nakamura Y."/>
            <person name="Ichinomiya M."/>
            <person name="Sato N."/>
            <person name="Blanc-Mathieu R."/>
            <person name="Endo H."/>
            <person name="Kuwata A."/>
            <person name="Ogata H."/>
        </authorList>
    </citation>
    <scope>NUCLEOTIDE SEQUENCE [LARGE SCALE GENOMIC DNA]</scope>
    <source>
        <strain evidence="4">NIES 3699</strain>
    </source>
</reference>
<evidence type="ECO:0008006" key="5">
    <source>
        <dbReference type="Google" id="ProtNLM"/>
    </source>
</evidence>
<keyword evidence="4" id="KW-1185">Reference proteome</keyword>
<dbReference type="Pfam" id="PF13410">
    <property type="entry name" value="GST_C_2"/>
    <property type="match status" value="1"/>
</dbReference>
<organism evidence="3 4">
    <name type="scientific">Triparma verrucosa</name>
    <dbReference type="NCBI Taxonomy" id="1606542"/>
    <lineage>
        <taxon>Eukaryota</taxon>
        <taxon>Sar</taxon>
        <taxon>Stramenopiles</taxon>
        <taxon>Ochrophyta</taxon>
        <taxon>Bolidophyceae</taxon>
        <taxon>Parmales</taxon>
        <taxon>Triparmaceae</taxon>
        <taxon>Triparma</taxon>
    </lineage>
</organism>
<protein>
    <recommendedName>
        <fullName evidence="5">Glutathione S-transferase</fullName>
    </recommendedName>
</protein>
<feature type="domain" description="GST N-terminal" evidence="1">
    <location>
        <begin position="185"/>
        <end position="290"/>
    </location>
</feature>
<dbReference type="AlphaFoldDB" id="A0A9W7F6Y9"/>
<dbReference type="SFLD" id="SFLDS00019">
    <property type="entry name" value="Glutathione_Transferase_(cytos"/>
    <property type="match status" value="1"/>
</dbReference>
<evidence type="ECO:0000259" key="1">
    <source>
        <dbReference type="PROSITE" id="PS50404"/>
    </source>
</evidence>
<dbReference type="InterPro" id="IPR004045">
    <property type="entry name" value="Glutathione_S-Trfase_N"/>
</dbReference>
<dbReference type="Gene3D" id="3.40.30.10">
    <property type="entry name" value="Glutaredoxin"/>
    <property type="match status" value="1"/>
</dbReference>
<dbReference type="SUPFAM" id="SSF47616">
    <property type="entry name" value="GST C-terminal domain-like"/>
    <property type="match status" value="1"/>
</dbReference>
<dbReference type="PROSITE" id="PS50405">
    <property type="entry name" value="GST_CTER"/>
    <property type="match status" value="1"/>
</dbReference>
<feature type="domain" description="GST C-terminal" evidence="2">
    <location>
        <begin position="304"/>
        <end position="437"/>
    </location>
</feature>
<dbReference type="InterPro" id="IPR010987">
    <property type="entry name" value="Glutathione-S-Trfase_C-like"/>
</dbReference>
<comment type="caution">
    <text evidence="3">The sequence shown here is derived from an EMBL/GenBank/DDBJ whole genome shotgun (WGS) entry which is preliminary data.</text>
</comment>
<sequence length="469" mass="52981">MQTSNSLRQALKLQRAVLEDKISLLSSLSQSQYVAQNSSIGGASVGQHIRHSLFHTTVALDLLGNVNTNPTSNPTGDYDTRPRSDLIETSLPSALNHCRSLLSTLSSYLTSPPPSIPSTSPCTVSFLTSPSTSTSFPSTVSREIQFAAHHTTHHLASINTALNSSGLKTPKNLGKALSTKTHERVKFIYHSAWFCPFAHRATIALSHHSESVDYTWVESLGWEQRDNDDDKTGTGKEWWYHWKNPDLLRVNEAGMVPTLVEDLGGGVEGRVVTESLVCTDFIDNVVREREGEDIEGRYLLPHGDPYEMARCRVWSDKVAKELCSPYYSLLVKKEREERVEAYENIKAGIARFSRELERTGGKLFLEDDQLSVVDIALFPWAWRYYVFKHYRGEEFDVSRDSMPTDEHRPFFDWLEHVTELPKVKKTLPDKDRYLVHIGKYADGSARSKVAEAVRRGVAAHEYDDEIDKH</sequence>